<proteinExistence type="predicted"/>
<dbReference type="InterPro" id="IPR054208">
    <property type="entry name" value="DUF6914"/>
</dbReference>
<dbReference type="OrthoDB" id="2679825at2759"/>
<reference evidence="1 2" key="1">
    <citation type="journal article" date="2014" name="Proc. Natl. Acad. Sci. U.S.A.">
        <title>Trajectory and genomic determinants of fungal-pathogen speciation and host adaptation.</title>
        <authorList>
            <person name="Hu X."/>
            <person name="Xiao G."/>
            <person name="Zheng P."/>
            <person name="Shang Y."/>
            <person name="Su Y."/>
            <person name="Zhang X."/>
            <person name="Liu X."/>
            <person name="Zhan S."/>
            <person name="St Leger R.J."/>
            <person name="Wang C."/>
        </authorList>
    </citation>
    <scope>NUCLEOTIDE SEQUENCE [LARGE SCALE GENOMIC DNA]</scope>
    <source>
        <strain evidence="1 2">ARSEF 977</strain>
    </source>
</reference>
<evidence type="ECO:0000313" key="1">
    <source>
        <dbReference type="EMBL" id="KID84943.1"/>
    </source>
</evidence>
<dbReference type="EMBL" id="AZNH01000036">
    <property type="protein sequence ID" value="KID84943.1"/>
    <property type="molecule type" value="Genomic_DNA"/>
</dbReference>
<accession>A0A0B4GQN2</accession>
<dbReference type="Pfam" id="PF21858">
    <property type="entry name" value="DUF6914"/>
    <property type="match status" value="1"/>
</dbReference>
<dbReference type="AlphaFoldDB" id="A0A0B4GQN2"/>
<protein>
    <submittedName>
        <fullName evidence="1">Uncharacterized protein</fullName>
    </submittedName>
</protein>
<keyword evidence="2" id="KW-1185">Reference proteome</keyword>
<name>A0A0B4GQN2_METGA</name>
<gene>
    <name evidence="1" type="ORF">MGU_07910</name>
</gene>
<organism evidence="1 2">
    <name type="scientific">Metarhizium guizhouense (strain ARSEF 977)</name>
    <dbReference type="NCBI Taxonomy" id="1276136"/>
    <lineage>
        <taxon>Eukaryota</taxon>
        <taxon>Fungi</taxon>
        <taxon>Dikarya</taxon>
        <taxon>Ascomycota</taxon>
        <taxon>Pezizomycotina</taxon>
        <taxon>Sordariomycetes</taxon>
        <taxon>Hypocreomycetidae</taxon>
        <taxon>Hypocreales</taxon>
        <taxon>Clavicipitaceae</taxon>
        <taxon>Metarhizium</taxon>
    </lineage>
</organism>
<sequence length="174" mass="19943">MVSNKKRLYVALYPSGVVDNEERKYHWGFLIGPKDEDKAQVPGMRCHVKNHPIQGWTYEEVKLKNVKSTATLLARLVIAKVEDEKGLLKILRNTAVVQGNPNFRCRTWMEDALLSISQAEPRVVGTSKLDWSKIEPKARRYVGAKNAAGRYLDRERVLAPKPTWDMLEERETVP</sequence>
<comment type="caution">
    <text evidence="1">The sequence shown here is derived from an EMBL/GenBank/DDBJ whole genome shotgun (WGS) entry which is preliminary data.</text>
</comment>
<dbReference type="HOGENOM" id="CLU_095770_2_0_1"/>
<dbReference type="Proteomes" id="UP000031192">
    <property type="component" value="Unassembled WGS sequence"/>
</dbReference>
<evidence type="ECO:0000313" key="2">
    <source>
        <dbReference type="Proteomes" id="UP000031192"/>
    </source>
</evidence>